<sequence length="101" mass="11526">MLQSNGYVSWKHEDDKVIVFERASLVFIFNFHPTKSFADYPVGVDHAGSYKIVLNSDDETFGGQHRIDSEVLHFTSPEAFANRSNRMFVYIPTRTAIVLAQ</sequence>
<proteinExistence type="predicted"/>
<feature type="non-terminal residue" evidence="1">
    <location>
        <position position="101"/>
    </location>
</feature>
<reference evidence="1" key="1">
    <citation type="submission" date="2023-04" db="EMBL/GenBank/DDBJ databases">
        <title>A chromosome-level genome assembly of the parasitoid wasp Eretmocerus hayati.</title>
        <authorList>
            <person name="Zhong Y."/>
            <person name="Liu S."/>
            <person name="Liu Y."/>
        </authorList>
    </citation>
    <scope>NUCLEOTIDE SEQUENCE</scope>
    <source>
        <strain evidence="1">ZJU_SS_LIU_2023</strain>
    </source>
</reference>
<evidence type="ECO:0000313" key="2">
    <source>
        <dbReference type="Proteomes" id="UP001239111"/>
    </source>
</evidence>
<comment type="caution">
    <text evidence="1">The sequence shown here is derived from an EMBL/GenBank/DDBJ whole genome shotgun (WGS) entry which is preliminary data.</text>
</comment>
<accession>A0ACC2N7D1</accession>
<protein>
    <submittedName>
        <fullName evidence="1">Uncharacterized protein</fullName>
    </submittedName>
</protein>
<dbReference type="Proteomes" id="UP001239111">
    <property type="component" value="Chromosome 4"/>
</dbReference>
<gene>
    <name evidence="1" type="ORF">QAD02_007227</name>
</gene>
<organism evidence="1 2">
    <name type="scientific">Eretmocerus hayati</name>
    <dbReference type="NCBI Taxonomy" id="131215"/>
    <lineage>
        <taxon>Eukaryota</taxon>
        <taxon>Metazoa</taxon>
        <taxon>Ecdysozoa</taxon>
        <taxon>Arthropoda</taxon>
        <taxon>Hexapoda</taxon>
        <taxon>Insecta</taxon>
        <taxon>Pterygota</taxon>
        <taxon>Neoptera</taxon>
        <taxon>Endopterygota</taxon>
        <taxon>Hymenoptera</taxon>
        <taxon>Apocrita</taxon>
        <taxon>Proctotrupomorpha</taxon>
        <taxon>Chalcidoidea</taxon>
        <taxon>Aphelinidae</taxon>
        <taxon>Aphelininae</taxon>
        <taxon>Eretmocerus</taxon>
    </lineage>
</organism>
<dbReference type="EMBL" id="CM056744">
    <property type="protein sequence ID" value="KAJ8665565.1"/>
    <property type="molecule type" value="Genomic_DNA"/>
</dbReference>
<evidence type="ECO:0000313" key="1">
    <source>
        <dbReference type="EMBL" id="KAJ8665565.1"/>
    </source>
</evidence>
<keyword evidence="2" id="KW-1185">Reference proteome</keyword>
<name>A0ACC2N7D1_9HYME</name>